<comment type="caution">
    <text evidence="1">The sequence shown here is derived from an EMBL/GenBank/DDBJ whole genome shotgun (WGS) entry which is preliminary data.</text>
</comment>
<evidence type="ECO:0000313" key="1">
    <source>
        <dbReference type="EMBL" id="RNA19623.1"/>
    </source>
</evidence>
<proteinExistence type="predicted"/>
<dbReference type="EMBL" id="REGN01004013">
    <property type="protein sequence ID" value="RNA19623.1"/>
    <property type="molecule type" value="Genomic_DNA"/>
</dbReference>
<keyword evidence="2" id="KW-1185">Reference proteome</keyword>
<accession>A0A3M7R7N2</accession>
<dbReference type="OrthoDB" id="10188902at2759"/>
<evidence type="ECO:0000313" key="2">
    <source>
        <dbReference type="Proteomes" id="UP000276133"/>
    </source>
</evidence>
<protein>
    <submittedName>
        <fullName evidence="1">Uncharacterized protein</fullName>
    </submittedName>
</protein>
<organism evidence="1 2">
    <name type="scientific">Brachionus plicatilis</name>
    <name type="common">Marine rotifer</name>
    <name type="synonym">Brachionus muelleri</name>
    <dbReference type="NCBI Taxonomy" id="10195"/>
    <lineage>
        <taxon>Eukaryota</taxon>
        <taxon>Metazoa</taxon>
        <taxon>Spiralia</taxon>
        <taxon>Gnathifera</taxon>
        <taxon>Rotifera</taxon>
        <taxon>Eurotatoria</taxon>
        <taxon>Monogononta</taxon>
        <taxon>Pseudotrocha</taxon>
        <taxon>Ploima</taxon>
        <taxon>Brachionidae</taxon>
        <taxon>Brachionus</taxon>
    </lineage>
</organism>
<dbReference type="Proteomes" id="UP000276133">
    <property type="component" value="Unassembled WGS sequence"/>
</dbReference>
<gene>
    <name evidence="1" type="ORF">BpHYR1_031192</name>
</gene>
<reference evidence="1 2" key="1">
    <citation type="journal article" date="2018" name="Sci. Rep.">
        <title>Genomic signatures of local adaptation to the degree of environmental predictability in rotifers.</title>
        <authorList>
            <person name="Franch-Gras L."/>
            <person name="Hahn C."/>
            <person name="Garcia-Roger E.M."/>
            <person name="Carmona M.J."/>
            <person name="Serra M."/>
            <person name="Gomez A."/>
        </authorList>
    </citation>
    <scope>NUCLEOTIDE SEQUENCE [LARGE SCALE GENOMIC DNA]</scope>
    <source>
        <strain evidence="1">HYR1</strain>
    </source>
</reference>
<dbReference type="AlphaFoldDB" id="A0A3M7R7N2"/>
<sequence length="75" mass="9097">MGSIFIKKPTYIYIHSINNNIYIEDLPKIITIEYCKYRYLYSTVHKPGHFLRIFEIYHHNNLGICFKGLHFLYIL</sequence>
<name>A0A3M7R7N2_BRAPC</name>